<dbReference type="Gene3D" id="2.120.10.30">
    <property type="entry name" value="TolB, C-terminal domain"/>
    <property type="match status" value="1"/>
</dbReference>
<keyword evidence="2" id="KW-0732">Signal</keyword>
<dbReference type="InterPro" id="IPR054539">
    <property type="entry name" value="Beta-prop_PDH"/>
</dbReference>
<dbReference type="Proteomes" id="UP000016933">
    <property type="component" value="Unassembled WGS sequence"/>
</dbReference>
<dbReference type="InterPro" id="IPR011041">
    <property type="entry name" value="Quinoprot_gluc/sorb_DH_b-prop"/>
</dbReference>
<dbReference type="eggNOG" id="ENOG502S0Y3">
    <property type="taxonomic scope" value="Eukaryota"/>
</dbReference>
<dbReference type="OrthoDB" id="507128at2759"/>
<evidence type="ECO:0000313" key="5">
    <source>
        <dbReference type="Proteomes" id="UP000016933"/>
    </source>
</evidence>
<reference evidence="4 5" key="2">
    <citation type="journal article" date="2012" name="PLoS Pathog.">
        <title>Diverse lifestyles and strategies of plant pathogenesis encoded in the genomes of eighteen Dothideomycetes fungi.</title>
        <authorList>
            <person name="Ohm R.A."/>
            <person name="Feau N."/>
            <person name="Henrissat B."/>
            <person name="Schoch C.L."/>
            <person name="Horwitz B.A."/>
            <person name="Barry K.W."/>
            <person name="Condon B.J."/>
            <person name="Copeland A.C."/>
            <person name="Dhillon B."/>
            <person name="Glaser F."/>
            <person name="Hesse C.N."/>
            <person name="Kosti I."/>
            <person name="LaButti K."/>
            <person name="Lindquist E.A."/>
            <person name="Lucas S."/>
            <person name="Salamov A.A."/>
            <person name="Bradshaw R.E."/>
            <person name="Ciuffetti L."/>
            <person name="Hamelin R.C."/>
            <person name="Kema G.H.J."/>
            <person name="Lawrence C."/>
            <person name="Scott J.A."/>
            <person name="Spatafora J.W."/>
            <person name="Turgeon B.G."/>
            <person name="de Wit P.J.G.M."/>
            <person name="Zhong S."/>
            <person name="Goodwin S.B."/>
            <person name="Grigoriev I.V."/>
        </authorList>
    </citation>
    <scope>NUCLEOTIDE SEQUENCE [LARGE SCALE GENOMIC DNA]</scope>
    <source>
        <strain evidence="5">NZE10 / CBS 128990</strain>
    </source>
</reference>
<dbReference type="InterPro" id="IPR011042">
    <property type="entry name" value="6-blade_b-propeller_TolB-like"/>
</dbReference>
<dbReference type="HOGENOM" id="CLU_039534_1_1_1"/>
<dbReference type="STRING" id="675120.N1Q2W3"/>
<feature type="compositionally biased region" description="Polar residues" evidence="1">
    <location>
        <begin position="430"/>
        <end position="441"/>
    </location>
</feature>
<dbReference type="Pfam" id="PF22807">
    <property type="entry name" value="TrAA12"/>
    <property type="match status" value="1"/>
</dbReference>
<dbReference type="OMA" id="EINHHWT"/>
<feature type="signal peptide" evidence="2">
    <location>
        <begin position="1"/>
        <end position="21"/>
    </location>
</feature>
<dbReference type="SUPFAM" id="SSF50952">
    <property type="entry name" value="Soluble quinoprotein glucose dehydrogenase"/>
    <property type="match status" value="1"/>
</dbReference>
<evidence type="ECO:0000256" key="1">
    <source>
        <dbReference type="SAM" id="MobiDB-lite"/>
    </source>
</evidence>
<name>N1Q2W3_DOTSN</name>
<feature type="region of interest" description="Disordered" evidence="1">
    <location>
        <begin position="430"/>
        <end position="454"/>
    </location>
</feature>
<proteinExistence type="predicted"/>
<evidence type="ECO:0000259" key="3">
    <source>
        <dbReference type="Pfam" id="PF22807"/>
    </source>
</evidence>
<gene>
    <name evidence="4" type="ORF">DOTSEDRAFT_162972</name>
</gene>
<accession>N1Q2W3</accession>
<protein>
    <recommendedName>
        <fullName evidence="3">Pyrroloquinoline quinone-dependent pyranose dehydrogenase beta-propeller domain-containing protein</fullName>
    </recommendedName>
</protein>
<evidence type="ECO:0000313" key="4">
    <source>
        <dbReference type="EMBL" id="EME49000.1"/>
    </source>
</evidence>
<feature type="domain" description="Pyrroloquinoline quinone-dependent pyranose dehydrogenase beta-propeller" evidence="3">
    <location>
        <begin position="37"/>
        <end position="426"/>
    </location>
</feature>
<evidence type="ECO:0000256" key="2">
    <source>
        <dbReference type="SAM" id="SignalP"/>
    </source>
</evidence>
<sequence length="482" mass="50823">MTSTVQAFLLAAALAIAVATAQQPSCSPTIAADYAAPSMASGYVARLVASNLTSPRGIKFDNSGALLVVEEGVGVTALNFDDAGNGCVTTSSRKLVVDEPTLNHGIEMSEDGVVLYASSGETLWSWRYSAQDQTNSSAPQELVNNMGGSDHTSRTLLLSKSAPGLMVINRGSFSNLDLQAIDVNSGVSQIKAFNVTNSTEPYDFVVDGLLLGWGLRNDVGIAEEPTTGRIYSVENSADQVNRSNQDIHENNPAEKLNFLGYLDGTQSSNQGRDFGYPECFAAWQPQDIPGFTGVVGEQFAIGVPNATLNDTTCDASNRQAPRLTFQAHTAPLDILFNDAGTAAWITFHGSWDREDPTGYDLRVVEFANGEPTAANTSREAAIPIMSNQDLTKCPDGCFRPVGLAWDRNGRLFMSSDSTGEIYMITRSDGNATSSAGSNATGTIPGAESSTRSGAAASSSTSAANLLSMSALAMVLAMFALVL</sequence>
<dbReference type="EMBL" id="KB446535">
    <property type="protein sequence ID" value="EME49000.1"/>
    <property type="molecule type" value="Genomic_DNA"/>
</dbReference>
<dbReference type="AlphaFoldDB" id="N1Q2W3"/>
<reference evidence="5" key="1">
    <citation type="journal article" date="2012" name="PLoS Genet.">
        <title>The genomes of the fungal plant pathogens Cladosporium fulvum and Dothistroma septosporum reveal adaptation to different hosts and lifestyles but also signatures of common ancestry.</title>
        <authorList>
            <person name="de Wit P.J.G.M."/>
            <person name="van der Burgt A."/>
            <person name="Oekmen B."/>
            <person name="Stergiopoulos I."/>
            <person name="Abd-Elsalam K.A."/>
            <person name="Aerts A.L."/>
            <person name="Bahkali A.H."/>
            <person name="Beenen H.G."/>
            <person name="Chettri P."/>
            <person name="Cox M.P."/>
            <person name="Datema E."/>
            <person name="de Vries R.P."/>
            <person name="Dhillon B."/>
            <person name="Ganley A.R."/>
            <person name="Griffiths S.A."/>
            <person name="Guo Y."/>
            <person name="Hamelin R.C."/>
            <person name="Henrissat B."/>
            <person name="Kabir M.S."/>
            <person name="Jashni M.K."/>
            <person name="Kema G."/>
            <person name="Klaubauf S."/>
            <person name="Lapidus A."/>
            <person name="Levasseur A."/>
            <person name="Lindquist E."/>
            <person name="Mehrabi R."/>
            <person name="Ohm R.A."/>
            <person name="Owen T.J."/>
            <person name="Salamov A."/>
            <person name="Schwelm A."/>
            <person name="Schijlen E."/>
            <person name="Sun H."/>
            <person name="van den Burg H.A."/>
            <person name="van Ham R.C.H.J."/>
            <person name="Zhang S."/>
            <person name="Goodwin S.B."/>
            <person name="Grigoriev I.V."/>
            <person name="Collemare J."/>
            <person name="Bradshaw R.E."/>
        </authorList>
    </citation>
    <scope>NUCLEOTIDE SEQUENCE [LARGE SCALE GENOMIC DNA]</scope>
    <source>
        <strain evidence="5">NZE10 / CBS 128990</strain>
    </source>
</reference>
<keyword evidence="5" id="KW-1185">Reference proteome</keyword>
<organism evidence="4 5">
    <name type="scientific">Dothistroma septosporum (strain NZE10 / CBS 128990)</name>
    <name type="common">Red band needle blight fungus</name>
    <name type="synonym">Mycosphaerella pini</name>
    <dbReference type="NCBI Taxonomy" id="675120"/>
    <lineage>
        <taxon>Eukaryota</taxon>
        <taxon>Fungi</taxon>
        <taxon>Dikarya</taxon>
        <taxon>Ascomycota</taxon>
        <taxon>Pezizomycotina</taxon>
        <taxon>Dothideomycetes</taxon>
        <taxon>Dothideomycetidae</taxon>
        <taxon>Mycosphaerellales</taxon>
        <taxon>Mycosphaerellaceae</taxon>
        <taxon>Dothistroma</taxon>
    </lineage>
</organism>
<feature type="chain" id="PRO_5004109840" description="Pyrroloquinoline quinone-dependent pyranose dehydrogenase beta-propeller domain-containing protein" evidence="2">
    <location>
        <begin position="22"/>
        <end position="482"/>
    </location>
</feature>